<evidence type="ECO:0000256" key="9">
    <source>
        <dbReference type="ARBA" id="ARBA00048317"/>
    </source>
</evidence>
<keyword evidence="15" id="KW-1185">Reference proteome</keyword>
<evidence type="ECO:0000256" key="6">
    <source>
        <dbReference type="ARBA" id="ARBA00023180"/>
    </source>
</evidence>
<evidence type="ECO:0000256" key="5">
    <source>
        <dbReference type="ARBA" id="ARBA00022824"/>
    </source>
</evidence>
<dbReference type="AlphaFoldDB" id="R7V7I7"/>
<evidence type="ECO:0000256" key="2">
    <source>
        <dbReference type="ARBA" id="ARBA00022676"/>
    </source>
</evidence>
<dbReference type="FunCoup" id="R7V7I7">
    <property type="interactions" value="288"/>
</dbReference>
<reference evidence="15" key="1">
    <citation type="submission" date="2012-12" db="EMBL/GenBank/DDBJ databases">
        <authorList>
            <person name="Hellsten U."/>
            <person name="Grimwood J."/>
            <person name="Chapman J.A."/>
            <person name="Shapiro H."/>
            <person name="Aerts A."/>
            <person name="Otillar R.P."/>
            <person name="Terry A.Y."/>
            <person name="Boore J.L."/>
            <person name="Simakov O."/>
            <person name="Marletaz F."/>
            <person name="Cho S.-J."/>
            <person name="Edsinger-Gonzales E."/>
            <person name="Havlak P."/>
            <person name="Kuo D.-H."/>
            <person name="Larsson T."/>
            <person name="Lv J."/>
            <person name="Arendt D."/>
            <person name="Savage R."/>
            <person name="Osoegawa K."/>
            <person name="de Jong P."/>
            <person name="Lindberg D.R."/>
            <person name="Seaver E.C."/>
            <person name="Weisblat D.A."/>
            <person name="Putnam N.H."/>
            <person name="Grigoriev I.V."/>
            <person name="Rokhsar D.S."/>
        </authorList>
    </citation>
    <scope>NUCLEOTIDE SEQUENCE</scope>
    <source>
        <strain evidence="15">I ESC-2004</strain>
    </source>
</reference>
<dbReference type="STRING" id="283909.R7V7I7"/>
<evidence type="ECO:0000256" key="10">
    <source>
        <dbReference type="ARBA" id="ARBA00049432"/>
    </source>
</evidence>
<keyword evidence="2" id="KW-0328">Glycosyltransferase</keyword>
<evidence type="ECO:0000256" key="7">
    <source>
        <dbReference type="ARBA" id="ARBA00040944"/>
    </source>
</evidence>
<dbReference type="PANTHER" id="PTHR20961">
    <property type="entry name" value="GLYCOSYLTRANSFERASE"/>
    <property type="match status" value="1"/>
</dbReference>
<sequence length="519" mass="61201">MIVFWILLASLLPLSLADVWNNLRLPTEHIPYFFYNNIILRNECKNDPTCPYKVIEKFHKCWGYESLCPERLRMNTPQCPVDAPRGWVRTREEQSLKFWQQGDFGYLKERKEEMQTFCKPRDPEGAMLECSKFARYCRAKNIYIDFSDLKVDMLGQSKRYREDVFSEGQIGGYCDFDADAFSKESEHKSPLQSWYAELEKYTQLSSDPFEEKTCEVIIDKPTIFIKLDAGVNMYHHFCDYINLYLSQHMNNSFSTDVYIVMWDTSPMHYGDFFHVTWKAFSDHEIVPLKEYDGKKVCFKDVVFSFLARMRYGLYYNMPLIPGCQGSSFFRAFNQHILHRLNITQDGPLLDKVRITLLSRSTKFRKILNEDELVTALKSVDDYKVQVVDFNYKTPFLEQLQVTYNSDFFIGMHGAGLTHVLFQPDWAVLFEIYNCEDKDCYKDLAALRGAHYMTWSNQDKITQEDEGHHPTLGAHAKFTNYAFDVDEFLHKVREGVKHIKQHWGFRQARRLRASLIKDEL</sequence>
<dbReference type="EMBL" id="KB296055">
    <property type="protein sequence ID" value="ELU12341.1"/>
    <property type="molecule type" value="Genomic_DNA"/>
</dbReference>
<dbReference type="OMA" id="GHCELNR"/>
<evidence type="ECO:0000256" key="4">
    <source>
        <dbReference type="ARBA" id="ARBA00022729"/>
    </source>
</evidence>
<protein>
    <recommendedName>
        <fullName evidence="7">EGF domain-specific O-linked N-acetylglucosamine transferase</fullName>
        <ecNumber evidence="1">2.4.1.255</ecNumber>
    </recommendedName>
    <alternativeName>
        <fullName evidence="8">Extracellular O-linked N-acetylglucosamine transferase</fullName>
    </alternativeName>
</protein>
<feature type="chain" id="PRO_5008788780" description="EGF domain-specific O-linked N-acetylglucosamine transferase" evidence="11">
    <location>
        <begin position="18"/>
        <end position="519"/>
    </location>
</feature>
<gene>
    <name evidence="13" type="ORF">CAPTEDRAFT_168806</name>
</gene>
<comment type="catalytic activity">
    <reaction evidence="9">
        <text>L-seryl-[protein] + UDP-N-acetyl-alpha-D-glucosamine = 3-O-(N-acetyl-beta-D-glucosaminyl)-L-seryl-[protein] + UDP + H(+)</text>
        <dbReference type="Rhea" id="RHEA:48904"/>
        <dbReference type="Rhea" id="RHEA-COMP:9863"/>
        <dbReference type="Rhea" id="RHEA-COMP:12251"/>
        <dbReference type="ChEBI" id="CHEBI:15378"/>
        <dbReference type="ChEBI" id="CHEBI:29999"/>
        <dbReference type="ChEBI" id="CHEBI:57705"/>
        <dbReference type="ChEBI" id="CHEBI:58223"/>
        <dbReference type="ChEBI" id="CHEBI:90838"/>
        <dbReference type="EC" id="2.4.1.255"/>
    </reaction>
</comment>
<accession>R7V7I7</accession>
<keyword evidence="4 11" id="KW-0732">Signal</keyword>
<dbReference type="EC" id="2.4.1.255" evidence="1"/>
<dbReference type="Pfam" id="PF04577">
    <property type="entry name" value="Glyco_transf_61"/>
    <property type="match status" value="1"/>
</dbReference>
<keyword evidence="6" id="KW-0325">Glycoprotein</keyword>
<dbReference type="InterPro" id="IPR007657">
    <property type="entry name" value="Glycosyltransferase_61"/>
</dbReference>
<dbReference type="GO" id="GO:0097363">
    <property type="term" value="F:protein O-acetylglucosaminyltransferase activity"/>
    <property type="evidence" value="ECO:0007669"/>
    <property type="project" value="UniProtKB-EC"/>
</dbReference>
<dbReference type="PANTHER" id="PTHR20961:SF148">
    <property type="entry name" value="EGF DOMAIN-SPECIFIC O-LINKED N-ACETYLGLUCOSAMINE TRANSFERASE"/>
    <property type="match status" value="1"/>
</dbReference>
<evidence type="ECO:0000256" key="3">
    <source>
        <dbReference type="ARBA" id="ARBA00022679"/>
    </source>
</evidence>
<evidence type="ECO:0000313" key="15">
    <source>
        <dbReference type="Proteomes" id="UP000014760"/>
    </source>
</evidence>
<dbReference type="OrthoDB" id="529273at2759"/>
<evidence type="ECO:0000259" key="12">
    <source>
        <dbReference type="Pfam" id="PF04577"/>
    </source>
</evidence>
<dbReference type="HOGENOM" id="CLU_039300_0_0_1"/>
<feature type="signal peptide" evidence="11">
    <location>
        <begin position="1"/>
        <end position="17"/>
    </location>
</feature>
<name>R7V7I7_CAPTE</name>
<reference evidence="14" key="3">
    <citation type="submission" date="2015-06" db="UniProtKB">
        <authorList>
            <consortium name="EnsemblMetazoa"/>
        </authorList>
    </citation>
    <scope>IDENTIFICATION</scope>
</reference>
<comment type="catalytic activity">
    <reaction evidence="10">
        <text>L-threonyl-[protein] + UDP-N-acetyl-alpha-D-glucosamine = 3-O-(N-acetyl-beta-D-glucosaminyl)-L-threonyl-[protein] + UDP + H(+)</text>
        <dbReference type="Rhea" id="RHEA:48908"/>
        <dbReference type="Rhea" id="RHEA-COMP:11060"/>
        <dbReference type="Rhea" id="RHEA-COMP:12252"/>
        <dbReference type="ChEBI" id="CHEBI:15378"/>
        <dbReference type="ChEBI" id="CHEBI:30013"/>
        <dbReference type="ChEBI" id="CHEBI:57705"/>
        <dbReference type="ChEBI" id="CHEBI:58223"/>
        <dbReference type="ChEBI" id="CHEBI:90840"/>
        <dbReference type="EC" id="2.4.1.255"/>
    </reaction>
</comment>
<feature type="domain" description="Glycosyltransferase 61 catalytic" evidence="12">
    <location>
        <begin position="330"/>
        <end position="427"/>
    </location>
</feature>
<evidence type="ECO:0000256" key="8">
    <source>
        <dbReference type="ARBA" id="ARBA00042574"/>
    </source>
</evidence>
<dbReference type="Proteomes" id="UP000014760">
    <property type="component" value="Unassembled WGS sequence"/>
</dbReference>
<dbReference type="InterPro" id="IPR049625">
    <property type="entry name" value="Glyco_transf_61_cat"/>
</dbReference>
<evidence type="ECO:0000313" key="14">
    <source>
        <dbReference type="EnsemblMetazoa" id="CapteP168806"/>
    </source>
</evidence>
<keyword evidence="3" id="KW-0808">Transferase</keyword>
<keyword evidence="5" id="KW-0256">Endoplasmic reticulum</keyword>
<evidence type="ECO:0000313" key="13">
    <source>
        <dbReference type="EMBL" id="ELU12341.1"/>
    </source>
</evidence>
<proteinExistence type="predicted"/>
<dbReference type="EMBL" id="AMQN01005450">
    <property type="status" value="NOT_ANNOTATED_CDS"/>
    <property type="molecule type" value="Genomic_DNA"/>
</dbReference>
<dbReference type="GO" id="GO:0005788">
    <property type="term" value="C:endoplasmic reticulum lumen"/>
    <property type="evidence" value="ECO:0007669"/>
    <property type="project" value="TreeGrafter"/>
</dbReference>
<evidence type="ECO:0000256" key="1">
    <source>
        <dbReference type="ARBA" id="ARBA00011970"/>
    </source>
</evidence>
<dbReference type="EnsemblMetazoa" id="CapteT168806">
    <property type="protein sequence ID" value="CapteP168806"/>
    <property type="gene ID" value="CapteG168806"/>
</dbReference>
<reference evidence="13 15" key="2">
    <citation type="journal article" date="2013" name="Nature">
        <title>Insights into bilaterian evolution from three spiralian genomes.</title>
        <authorList>
            <person name="Simakov O."/>
            <person name="Marletaz F."/>
            <person name="Cho S.J."/>
            <person name="Edsinger-Gonzales E."/>
            <person name="Havlak P."/>
            <person name="Hellsten U."/>
            <person name="Kuo D.H."/>
            <person name="Larsson T."/>
            <person name="Lv J."/>
            <person name="Arendt D."/>
            <person name="Savage R."/>
            <person name="Osoegawa K."/>
            <person name="de Jong P."/>
            <person name="Grimwood J."/>
            <person name="Chapman J.A."/>
            <person name="Shapiro H."/>
            <person name="Aerts A."/>
            <person name="Otillar R.P."/>
            <person name="Terry A.Y."/>
            <person name="Boore J.L."/>
            <person name="Grigoriev I.V."/>
            <person name="Lindberg D.R."/>
            <person name="Seaver E.C."/>
            <person name="Weisblat D.A."/>
            <person name="Putnam N.H."/>
            <person name="Rokhsar D.S."/>
        </authorList>
    </citation>
    <scope>NUCLEOTIDE SEQUENCE</scope>
    <source>
        <strain evidence="13 15">I ESC-2004</strain>
    </source>
</reference>
<organism evidence="13">
    <name type="scientific">Capitella teleta</name>
    <name type="common">Polychaete worm</name>
    <dbReference type="NCBI Taxonomy" id="283909"/>
    <lineage>
        <taxon>Eukaryota</taxon>
        <taxon>Metazoa</taxon>
        <taxon>Spiralia</taxon>
        <taxon>Lophotrochozoa</taxon>
        <taxon>Annelida</taxon>
        <taxon>Polychaeta</taxon>
        <taxon>Sedentaria</taxon>
        <taxon>Scolecida</taxon>
        <taxon>Capitellidae</taxon>
        <taxon>Capitella</taxon>
    </lineage>
</organism>
<evidence type="ECO:0000256" key="11">
    <source>
        <dbReference type="SAM" id="SignalP"/>
    </source>
</evidence>